<dbReference type="InterPro" id="IPR001623">
    <property type="entry name" value="DnaJ_domain"/>
</dbReference>
<feature type="compositionally biased region" description="Basic and acidic residues" evidence="1">
    <location>
        <begin position="451"/>
        <end position="467"/>
    </location>
</feature>
<dbReference type="InterPro" id="IPR036869">
    <property type="entry name" value="J_dom_sf"/>
</dbReference>
<gene>
    <name evidence="3" type="ORF">HKI87_10g64090</name>
</gene>
<dbReference type="SUPFAM" id="SSF46565">
    <property type="entry name" value="Chaperone J-domain"/>
    <property type="match status" value="1"/>
</dbReference>
<feature type="region of interest" description="Disordered" evidence="1">
    <location>
        <begin position="438"/>
        <end position="467"/>
    </location>
</feature>
<dbReference type="Gene3D" id="1.10.287.110">
    <property type="entry name" value="DnaJ domain"/>
    <property type="match status" value="1"/>
</dbReference>
<dbReference type="InterPro" id="IPR052423">
    <property type="entry name" value="EMIR"/>
</dbReference>
<dbReference type="InterPro" id="IPR026894">
    <property type="entry name" value="DnaJ_X"/>
</dbReference>
<proteinExistence type="predicted"/>
<evidence type="ECO:0000259" key="2">
    <source>
        <dbReference type="PROSITE" id="PS50076"/>
    </source>
</evidence>
<sequence>MVAAGAATSSWLEDEELGANASDLFSLRKPRDARAGCSSGLKSLLKGVLGGIASFCCLPVYGCVTESNALQQELDQEEKERKESSAKSAETKARSSARTGCAPGGACAGFAKGLAFGVLGCVILPVSGACVCCIQVTRGVLNTPSAISNWSKGKVWDREQRRWVPKPGNALVAVGDAGPSGVAYDERTVLRAAMPQDNYLATACDGEGGDVDYYEVLNVSRDATEGEIKRAYYHLARKYHPDKNKENEDAHSRFQLWGEAYQVLSDREMRAKYDRHGKDALDVNFMDYACVFTILFGAEPFEGLIGELVLATVTARGGDLDPKEMKEIQKARVAKLAANLADMLSSWVAGEREAFMMRMHEYGKELSECSFGDQLLAVISNVYRIQSKRALGGLKGFGARVEMQRQKFGSKMKVAGAAMRVMQAHFEIQKMNETEKRLAVEDAATSSSSTPEKKRKADEAAAGDKRKARMEEMALPLMMEAMWAANVVDIEETVASACREALGEKESRKERALGLAKLAEIFESSATRKEGGSPSGLTKAQDARDKLQQALFQFQQKKLDEEDLGS</sequence>
<dbReference type="EMBL" id="CP151510">
    <property type="protein sequence ID" value="WZN64852.1"/>
    <property type="molecule type" value="Genomic_DNA"/>
</dbReference>
<accession>A0AAX4PEN6</accession>
<evidence type="ECO:0000313" key="4">
    <source>
        <dbReference type="Proteomes" id="UP001472866"/>
    </source>
</evidence>
<feature type="region of interest" description="Disordered" evidence="1">
    <location>
        <begin position="74"/>
        <end position="101"/>
    </location>
</feature>
<dbReference type="CDD" id="cd06257">
    <property type="entry name" value="DnaJ"/>
    <property type="match status" value="1"/>
</dbReference>
<name>A0AAX4PEN6_9CHLO</name>
<feature type="region of interest" description="Disordered" evidence="1">
    <location>
        <begin position="525"/>
        <end position="544"/>
    </location>
</feature>
<keyword evidence="4" id="KW-1185">Reference proteome</keyword>
<evidence type="ECO:0000313" key="3">
    <source>
        <dbReference type="EMBL" id="WZN64852.1"/>
    </source>
</evidence>
<dbReference type="AlphaFoldDB" id="A0AAX4PEN6"/>
<dbReference type="PROSITE" id="PS50076">
    <property type="entry name" value="DNAJ_2"/>
    <property type="match status" value="1"/>
</dbReference>
<feature type="compositionally biased region" description="Basic and acidic residues" evidence="1">
    <location>
        <begin position="78"/>
        <end position="93"/>
    </location>
</feature>
<reference evidence="3 4" key="1">
    <citation type="submission" date="2024-03" db="EMBL/GenBank/DDBJ databases">
        <title>Complete genome sequence of the green alga Chloropicon roscoffensis RCC1871.</title>
        <authorList>
            <person name="Lemieux C."/>
            <person name="Pombert J.-F."/>
            <person name="Otis C."/>
            <person name="Turmel M."/>
        </authorList>
    </citation>
    <scope>NUCLEOTIDE SEQUENCE [LARGE SCALE GENOMIC DNA]</scope>
    <source>
        <strain evidence="3 4">RCC1871</strain>
    </source>
</reference>
<dbReference type="SMART" id="SM00271">
    <property type="entry name" value="DnaJ"/>
    <property type="match status" value="1"/>
</dbReference>
<dbReference type="Proteomes" id="UP001472866">
    <property type="component" value="Chromosome 10"/>
</dbReference>
<dbReference type="Pfam" id="PF00226">
    <property type="entry name" value="DnaJ"/>
    <property type="match status" value="1"/>
</dbReference>
<evidence type="ECO:0000256" key="1">
    <source>
        <dbReference type="SAM" id="MobiDB-lite"/>
    </source>
</evidence>
<organism evidence="3 4">
    <name type="scientific">Chloropicon roscoffensis</name>
    <dbReference type="NCBI Taxonomy" id="1461544"/>
    <lineage>
        <taxon>Eukaryota</taxon>
        <taxon>Viridiplantae</taxon>
        <taxon>Chlorophyta</taxon>
        <taxon>Chloropicophyceae</taxon>
        <taxon>Chloropicales</taxon>
        <taxon>Chloropicaceae</taxon>
        <taxon>Chloropicon</taxon>
    </lineage>
</organism>
<dbReference type="PANTHER" id="PTHR44094">
    <property type="entry name" value="DNAJ HEAT SHOCK N-TERMINAL DOMAIN-CONTAINING PROTEIN"/>
    <property type="match status" value="1"/>
</dbReference>
<dbReference type="PRINTS" id="PR00625">
    <property type="entry name" value="JDOMAIN"/>
</dbReference>
<feature type="domain" description="J" evidence="2">
    <location>
        <begin position="212"/>
        <end position="277"/>
    </location>
</feature>
<protein>
    <submittedName>
        <fullName evidence="3">DnaJ-like protein</fullName>
    </submittedName>
</protein>
<dbReference type="PANTHER" id="PTHR44094:SF8">
    <property type="entry name" value="DNAJ HEAT SHOCK N-TERMINAL DOMAIN-CONTAINING PROTEIN-RELATED"/>
    <property type="match status" value="1"/>
</dbReference>
<dbReference type="Pfam" id="PF14308">
    <property type="entry name" value="DnaJ-X"/>
    <property type="match status" value="1"/>
</dbReference>